<proteinExistence type="predicted"/>
<evidence type="ECO:0000313" key="7">
    <source>
        <dbReference type="Proteomes" id="UP001519460"/>
    </source>
</evidence>
<name>A0ABD0KDN3_9CAEN</name>
<dbReference type="SUPFAM" id="SSF50978">
    <property type="entry name" value="WD40 repeat-like"/>
    <property type="match status" value="1"/>
</dbReference>
<reference evidence="6 7" key="1">
    <citation type="journal article" date="2023" name="Sci. Data">
        <title>Genome assembly of the Korean intertidal mud-creeper Batillaria attramentaria.</title>
        <authorList>
            <person name="Patra A.K."/>
            <person name="Ho P.T."/>
            <person name="Jun S."/>
            <person name="Lee S.J."/>
            <person name="Kim Y."/>
            <person name="Won Y.J."/>
        </authorList>
    </citation>
    <scope>NUCLEOTIDE SEQUENCE [LARGE SCALE GENOMIC DNA]</scope>
    <source>
        <strain evidence="6">Wonlab-2016</strain>
    </source>
</reference>
<dbReference type="Proteomes" id="UP001519460">
    <property type="component" value="Unassembled WGS sequence"/>
</dbReference>
<evidence type="ECO:0000256" key="5">
    <source>
        <dbReference type="SAM" id="MobiDB-lite"/>
    </source>
</evidence>
<keyword evidence="2" id="KW-0963">Cytoplasm</keyword>
<sequence>MADADVSEKEKEAAREEEKDKDTAEAAEPRQSDSARSQGSVDRGPAKGKKKGSVFGKKGKKDEKKSETPIPIVEEKKEDVLLEGCFPLFMTSKTQEIFHCVCDQDVTEENPFKIITKQEIVDDMRNRAAVCDFHPFKQQITDYAFDEILVVYDYEFKWGQNFYICLNEDSKELILNPPQEGTEGEGSGAEEEEVVYKYIPPEPKEWVSQGSEKEITEENVVATRGRVKVSVKRLRKYFGAPVSFGDRNSSDGKQGFIECVSYEDKNFDLKKLELTTATQAVPDVKDIGTQTDWKYPRNANTQYYPREFTARELEEIENSEKLANFMKTVEPRFELALQQNAIMDVFYDDWVNLGDADSTFGSKADNHLKEYQSFTDLQFSKDKTITCIQWHPTIKGVVAVSIAERLSFDERIDQAARVIMTPSLILIWSFTDPIHPQLILEAPEDILSFAFCPTDHNVIAGGCYNGQIILWDISTHVDRLKQPRGGNRNKRSNVLPGFEDPNALKTPIVRYCAVSSIEHGHRAPITDIQWMPDHMVISRMGVPMENKNLQCCQLMTCATDNCVLFWDSRPPKGVQQKDDDKGPKNPMGIPNTFRHLDLQWKPMLKMHLSKSEPGGDHAPIKFSMQERQGDRSALTRGSDTNVAKDDTATMGGGFTAGVTKPGSGRERTLQTVPTYLYIGTEDGEVVYAPKPAYYHPLHDGPVIALQRSPFLKEVVLSIGGWTWALWKEGVSSGPILTSASASVRLSSGYWSPTRPSVFYISKDDGSVDVWDLLDKTHEPSLTQSVSPAPITNIFPYQVTQKQQLLAVGDNSGTLHILEIPWSLRQATPGEFNAFTNYIEREVKRRAFVVQRWNFREQEKQEMASEAKRKAGIAPNVTLTDEEIEYKMKLEYKAFLDEQHNFLREMGIVKEEEEALPEV</sequence>
<evidence type="ECO:0000256" key="4">
    <source>
        <dbReference type="ARBA" id="ARBA00022737"/>
    </source>
</evidence>
<evidence type="ECO:0000313" key="6">
    <source>
        <dbReference type="EMBL" id="KAK7485220.1"/>
    </source>
</evidence>
<dbReference type="Pfam" id="PF00400">
    <property type="entry name" value="WD40"/>
    <property type="match status" value="2"/>
</dbReference>
<dbReference type="Gene3D" id="2.130.10.10">
    <property type="entry name" value="YVTN repeat-like/Quinoprotein amine dehydrogenase"/>
    <property type="match status" value="2"/>
</dbReference>
<organism evidence="6 7">
    <name type="scientific">Batillaria attramentaria</name>
    <dbReference type="NCBI Taxonomy" id="370345"/>
    <lineage>
        <taxon>Eukaryota</taxon>
        <taxon>Metazoa</taxon>
        <taxon>Spiralia</taxon>
        <taxon>Lophotrochozoa</taxon>
        <taxon>Mollusca</taxon>
        <taxon>Gastropoda</taxon>
        <taxon>Caenogastropoda</taxon>
        <taxon>Sorbeoconcha</taxon>
        <taxon>Cerithioidea</taxon>
        <taxon>Batillariidae</taxon>
        <taxon>Batillaria</taxon>
    </lineage>
</organism>
<dbReference type="InterPro" id="IPR001680">
    <property type="entry name" value="WD40_rpt"/>
</dbReference>
<feature type="compositionally biased region" description="Basic and acidic residues" evidence="5">
    <location>
        <begin position="60"/>
        <end position="71"/>
    </location>
</feature>
<dbReference type="InterPro" id="IPR036322">
    <property type="entry name" value="WD40_repeat_dom_sf"/>
</dbReference>
<dbReference type="SMART" id="SM00320">
    <property type="entry name" value="WD40"/>
    <property type="match status" value="3"/>
</dbReference>
<evidence type="ECO:0000256" key="2">
    <source>
        <dbReference type="ARBA" id="ARBA00022490"/>
    </source>
</evidence>
<dbReference type="PANTHER" id="PTHR12442">
    <property type="entry name" value="DYNEIN INTERMEDIATE CHAIN"/>
    <property type="match status" value="1"/>
</dbReference>
<feature type="compositionally biased region" description="Basic and acidic residues" evidence="5">
    <location>
        <begin position="1"/>
        <end position="33"/>
    </location>
</feature>
<feature type="region of interest" description="Disordered" evidence="5">
    <location>
        <begin position="1"/>
        <end position="71"/>
    </location>
</feature>
<dbReference type="GO" id="GO:0005737">
    <property type="term" value="C:cytoplasm"/>
    <property type="evidence" value="ECO:0007669"/>
    <property type="project" value="UniProtKB-SubCell"/>
</dbReference>
<protein>
    <recommendedName>
        <fullName evidence="8">WD repeat-containing protein 63</fullName>
    </recommendedName>
</protein>
<dbReference type="PANTHER" id="PTHR12442:SF5">
    <property type="entry name" value="DYNEIN AXONEMAL INTERMEDIATE CHAIN 3"/>
    <property type="match status" value="1"/>
</dbReference>
<keyword evidence="3" id="KW-0853">WD repeat</keyword>
<keyword evidence="4" id="KW-0677">Repeat</keyword>
<evidence type="ECO:0000256" key="3">
    <source>
        <dbReference type="ARBA" id="ARBA00022574"/>
    </source>
</evidence>
<comment type="caution">
    <text evidence="6">The sequence shown here is derived from an EMBL/GenBank/DDBJ whole genome shotgun (WGS) entry which is preliminary data.</text>
</comment>
<dbReference type="InterPro" id="IPR015943">
    <property type="entry name" value="WD40/YVTN_repeat-like_dom_sf"/>
</dbReference>
<feature type="region of interest" description="Disordered" evidence="5">
    <location>
        <begin position="626"/>
        <end position="665"/>
    </location>
</feature>
<dbReference type="InterPro" id="IPR050687">
    <property type="entry name" value="Dynein_IC"/>
</dbReference>
<comment type="subcellular location">
    <subcellularLocation>
        <location evidence="1">Cytoplasm</location>
    </subcellularLocation>
</comment>
<keyword evidence="7" id="KW-1185">Reference proteome</keyword>
<dbReference type="EMBL" id="JACVVK020000197">
    <property type="protein sequence ID" value="KAK7485220.1"/>
    <property type="molecule type" value="Genomic_DNA"/>
</dbReference>
<evidence type="ECO:0000256" key="1">
    <source>
        <dbReference type="ARBA" id="ARBA00004496"/>
    </source>
</evidence>
<accession>A0ABD0KDN3</accession>
<gene>
    <name evidence="6" type="ORF">BaRGS_00023471</name>
</gene>
<evidence type="ECO:0008006" key="8">
    <source>
        <dbReference type="Google" id="ProtNLM"/>
    </source>
</evidence>
<dbReference type="AlphaFoldDB" id="A0ABD0KDN3"/>